<dbReference type="Gene3D" id="3.30.420.40">
    <property type="match status" value="1"/>
</dbReference>
<keyword evidence="3" id="KW-0067">ATP-binding</keyword>
<dbReference type="SUPFAM" id="SSF53067">
    <property type="entry name" value="Actin-like ATPase domain"/>
    <property type="match status" value="1"/>
</dbReference>
<dbReference type="AlphaFoldDB" id="A0A0J8TI10"/>
<reference evidence="5" key="1">
    <citation type="journal article" date="2010" name="Genome Res.">
        <title>Population genomic sequencing of Coccidioides fungi reveals recent hybridization and transposon control.</title>
        <authorList>
            <person name="Neafsey D.E."/>
            <person name="Barker B.M."/>
            <person name="Sharpton T.J."/>
            <person name="Stajich J.E."/>
            <person name="Park D.J."/>
            <person name="Whiston E."/>
            <person name="Hung C.-Y."/>
            <person name="McMahan C."/>
            <person name="White J."/>
            <person name="Sykes S."/>
            <person name="Heiman D."/>
            <person name="Young S."/>
            <person name="Zeng Q."/>
            <person name="Abouelleil A."/>
            <person name="Aftuck L."/>
            <person name="Bessette D."/>
            <person name="Brown A."/>
            <person name="FitzGerald M."/>
            <person name="Lui A."/>
            <person name="Macdonald J.P."/>
            <person name="Priest M."/>
            <person name="Orbach M.J."/>
            <person name="Galgiani J.N."/>
            <person name="Kirkland T.N."/>
            <person name="Cole G.T."/>
            <person name="Birren B.W."/>
            <person name="Henn M.R."/>
            <person name="Taylor J.W."/>
            <person name="Rounsley S.D."/>
        </authorList>
    </citation>
    <scope>NUCLEOTIDE SEQUENCE [LARGE SCALE GENOMIC DNA]</scope>
    <source>
        <strain evidence="5">RMSCC 3703</strain>
    </source>
</reference>
<dbReference type="OrthoDB" id="4210441at2759"/>
<protein>
    <submittedName>
        <fullName evidence="4">Uncharacterized protein</fullName>
    </submittedName>
</protein>
<evidence type="ECO:0000313" key="5">
    <source>
        <dbReference type="Proteomes" id="UP000054559"/>
    </source>
</evidence>
<evidence type="ECO:0000256" key="1">
    <source>
        <dbReference type="ARBA" id="ARBA00007381"/>
    </source>
</evidence>
<dbReference type="Pfam" id="PF00012">
    <property type="entry name" value="HSP70"/>
    <property type="match status" value="1"/>
</dbReference>
<dbReference type="EMBL" id="DS268246">
    <property type="protein sequence ID" value="KMU73362.1"/>
    <property type="molecule type" value="Genomic_DNA"/>
</dbReference>
<evidence type="ECO:0000313" key="4">
    <source>
        <dbReference type="EMBL" id="KMU73362.1"/>
    </source>
</evidence>
<dbReference type="GO" id="GO:0140662">
    <property type="term" value="F:ATP-dependent protein folding chaperone"/>
    <property type="evidence" value="ECO:0007669"/>
    <property type="project" value="InterPro"/>
</dbReference>
<name>A0A0J8TI10_COCIT</name>
<organism evidence="4 5">
    <name type="scientific">Coccidioides immitis RMSCC 3703</name>
    <dbReference type="NCBI Taxonomy" id="454286"/>
    <lineage>
        <taxon>Eukaryota</taxon>
        <taxon>Fungi</taxon>
        <taxon>Dikarya</taxon>
        <taxon>Ascomycota</taxon>
        <taxon>Pezizomycotina</taxon>
        <taxon>Eurotiomycetes</taxon>
        <taxon>Eurotiomycetidae</taxon>
        <taxon>Onygenales</taxon>
        <taxon>Onygenaceae</taxon>
        <taxon>Coccidioides</taxon>
    </lineage>
</organism>
<proteinExistence type="inferred from homology"/>
<dbReference type="InterPro" id="IPR013126">
    <property type="entry name" value="Hsp_70_fam"/>
</dbReference>
<dbReference type="Proteomes" id="UP000054559">
    <property type="component" value="Unassembled WGS sequence"/>
</dbReference>
<dbReference type="STRING" id="454286.A0A0J8TI10"/>
<accession>A0A0J8TI10</accession>
<dbReference type="GO" id="GO:0005524">
    <property type="term" value="F:ATP binding"/>
    <property type="evidence" value="ECO:0007669"/>
    <property type="project" value="UniProtKB-KW"/>
</dbReference>
<gene>
    <name evidence="4" type="ORF">CISG_10067</name>
</gene>
<sequence>MPVYFNNKAVFTREDLLHILIKMGKTAKSHLGDIINNTSVTMPAYFNNFQHPAIKNASLITDFNIFYILNKLNIIMIVHDFKLNLASYTTSLPALQISKDKLSTVMNSNLERAYKLAN</sequence>
<evidence type="ECO:0000256" key="2">
    <source>
        <dbReference type="ARBA" id="ARBA00022741"/>
    </source>
</evidence>
<keyword evidence="2" id="KW-0547">Nucleotide-binding</keyword>
<comment type="similarity">
    <text evidence="1">Belongs to the heat shock protein 70 family.</text>
</comment>
<evidence type="ECO:0000256" key="3">
    <source>
        <dbReference type="ARBA" id="ARBA00022840"/>
    </source>
</evidence>
<dbReference type="FunFam" id="3.30.420.40:FF:000028">
    <property type="entry name" value="heat shock 70 kDa protein-like"/>
    <property type="match status" value="1"/>
</dbReference>
<dbReference type="InterPro" id="IPR043129">
    <property type="entry name" value="ATPase_NBD"/>
</dbReference>